<organism evidence="2 3">
    <name type="scientific">Globodera rostochiensis</name>
    <name type="common">Golden nematode worm</name>
    <name type="synonym">Heterodera rostochiensis</name>
    <dbReference type="NCBI Taxonomy" id="31243"/>
    <lineage>
        <taxon>Eukaryota</taxon>
        <taxon>Metazoa</taxon>
        <taxon>Ecdysozoa</taxon>
        <taxon>Nematoda</taxon>
        <taxon>Chromadorea</taxon>
        <taxon>Rhabditida</taxon>
        <taxon>Tylenchina</taxon>
        <taxon>Tylenchomorpha</taxon>
        <taxon>Tylenchoidea</taxon>
        <taxon>Heteroderidae</taxon>
        <taxon>Heteroderinae</taxon>
        <taxon>Globodera</taxon>
    </lineage>
</organism>
<feature type="compositionally biased region" description="Basic and acidic residues" evidence="1">
    <location>
        <begin position="133"/>
        <end position="145"/>
    </location>
</feature>
<feature type="region of interest" description="Disordered" evidence="1">
    <location>
        <begin position="112"/>
        <end position="146"/>
    </location>
</feature>
<sequence length="173" mass="18653">MGNAQNSNRTSGGGDAGGGGGTKSAIYNSGRAERQKAEKRRATATTAFGHRERLAAAAAAVVLCLESHFSVVIDPPNVRIVYGLERLLPAFDLCPLATGGCQGITTTTTKSMERRRWSSSGGGIASRKWRRREQRDMDGTPEGKRQICLINPLPSPPDRTRLLTIGQKRMAMK</sequence>
<protein>
    <submittedName>
        <fullName evidence="3">Uncharacterized protein</fullName>
    </submittedName>
</protein>
<evidence type="ECO:0000313" key="2">
    <source>
        <dbReference type="Proteomes" id="UP000887572"/>
    </source>
</evidence>
<dbReference type="Proteomes" id="UP000887572">
    <property type="component" value="Unplaced"/>
</dbReference>
<proteinExistence type="predicted"/>
<evidence type="ECO:0000313" key="3">
    <source>
        <dbReference type="WBParaSite" id="Gr19_v10_g8634.t1"/>
    </source>
</evidence>
<keyword evidence="2" id="KW-1185">Reference proteome</keyword>
<evidence type="ECO:0000256" key="1">
    <source>
        <dbReference type="SAM" id="MobiDB-lite"/>
    </source>
</evidence>
<feature type="compositionally biased region" description="Gly residues" evidence="1">
    <location>
        <begin position="11"/>
        <end position="22"/>
    </location>
</feature>
<feature type="region of interest" description="Disordered" evidence="1">
    <location>
        <begin position="1"/>
        <end position="44"/>
    </location>
</feature>
<dbReference type="WBParaSite" id="Gr19_v10_g8634.t1">
    <property type="protein sequence ID" value="Gr19_v10_g8634.t1"/>
    <property type="gene ID" value="Gr19_v10_g8634"/>
</dbReference>
<accession>A0A914I9W0</accession>
<feature type="compositionally biased region" description="Polar residues" evidence="1">
    <location>
        <begin position="1"/>
        <end position="10"/>
    </location>
</feature>
<dbReference type="AlphaFoldDB" id="A0A914I9W0"/>
<reference evidence="3" key="1">
    <citation type="submission" date="2022-11" db="UniProtKB">
        <authorList>
            <consortium name="WormBaseParasite"/>
        </authorList>
    </citation>
    <scope>IDENTIFICATION</scope>
</reference>
<name>A0A914I9W0_GLORO</name>